<dbReference type="Proteomes" id="UP000265703">
    <property type="component" value="Unassembled WGS sequence"/>
</dbReference>
<dbReference type="AlphaFoldDB" id="A0A397SSL4"/>
<proteinExistence type="predicted"/>
<feature type="compositionally biased region" description="Acidic residues" evidence="1">
    <location>
        <begin position="31"/>
        <end position="48"/>
    </location>
</feature>
<sequence length="132" mass="15066">MIVPEPRTFNIPINNTRKLCPICPSTKEIDTDVDDDDVNVDEDVNMNEDENRDKEVETQPEIQNSSNSKNKKQANTSADKSSGKKSNKQIKKDDSIILKRLIRKLSSDTTRISKIKEKKGLHRESIREVKDA</sequence>
<evidence type="ECO:0000313" key="2">
    <source>
        <dbReference type="EMBL" id="RIA89103.1"/>
    </source>
</evidence>
<keyword evidence="3" id="KW-1185">Reference proteome</keyword>
<organism evidence="2 3">
    <name type="scientific">Glomus cerebriforme</name>
    <dbReference type="NCBI Taxonomy" id="658196"/>
    <lineage>
        <taxon>Eukaryota</taxon>
        <taxon>Fungi</taxon>
        <taxon>Fungi incertae sedis</taxon>
        <taxon>Mucoromycota</taxon>
        <taxon>Glomeromycotina</taxon>
        <taxon>Glomeromycetes</taxon>
        <taxon>Glomerales</taxon>
        <taxon>Glomeraceae</taxon>
        <taxon>Glomus</taxon>
    </lineage>
</organism>
<accession>A0A397SSL4</accession>
<feature type="region of interest" description="Disordered" evidence="1">
    <location>
        <begin position="23"/>
        <end position="93"/>
    </location>
</feature>
<protein>
    <submittedName>
        <fullName evidence="2">Uncharacterized protein</fullName>
    </submittedName>
</protein>
<dbReference type="OrthoDB" id="10565466at2759"/>
<gene>
    <name evidence="2" type="ORF">C1645_825347</name>
</gene>
<reference evidence="2 3" key="1">
    <citation type="submission" date="2018-06" db="EMBL/GenBank/DDBJ databases">
        <title>Comparative genomics reveals the genomic features of Rhizophagus irregularis, R. cerebriforme, R. diaphanum and Gigaspora rosea, and their symbiotic lifestyle signature.</title>
        <authorList>
            <person name="Morin E."/>
            <person name="San Clemente H."/>
            <person name="Chen E.C.H."/>
            <person name="De La Providencia I."/>
            <person name="Hainaut M."/>
            <person name="Kuo A."/>
            <person name="Kohler A."/>
            <person name="Murat C."/>
            <person name="Tang N."/>
            <person name="Roy S."/>
            <person name="Loubradou J."/>
            <person name="Henrissat B."/>
            <person name="Grigoriev I.V."/>
            <person name="Corradi N."/>
            <person name="Roux C."/>
            <person name="Martin F.M."/>
        </authorList>
    </citation>
    <scope>NUCLEOTIDE SEQUENCE [LARGE SCALE GENOMIC DNA]</scope>
    <source>
        <strain evidence="2 3">DAOM 227022</strain>
    </source>
</reference>
<comment type="caution">
    <text evidence="2">The sequence shown here is derived from an EMBL/GenBank/DDBJ whole genome shotgun (WGS) entry which is preliminary data.</text>
</comment>
<evidence type="ECO:0000256" key="1">
    <source>
        <dbReference type="SAM" id="MobiDB-lite"/>
    </source>
</evidence>
<name>A0A397SSL4_9GLOM</name>
<dbReference type="EMBL" id="QKYT01000233">
    <property type="protein sequence ID" value="RIA89103.1"/>
    <property type="molecule type" value="Genomic_DNA"/>
</dbReference>
<evidence type="ECO:0000313" key="3">
    <source>
        <dbReference type="Proteomes" id="UP000265703"/>
    </source>
</evidence>